<feature type="region of interest" description="Disordered" evidence="1">
    <location>
        <begin position="295"/>
        <end position="322"/>
    </location>
</feature>
<feature type="compositionally biased region" description="Polar residues" evidence="1">
    <location>
        <begin position="17"/>
        <end position="28"/>
    </location>
</feature>
<sequence length="459" mass="49893">MIILFCGVRHWSNRNIKMDQQNQNNTPDGSGDVPLKRKRGRPRKYPRPDSEESSYILVSQNKKQNTARVEQAPLPPGFEGVNGNQQLQRAQENHSNEAMVGQVVSGVIEAVFDAGYLLSVRVGDSDTTLRGLVFKPGRYVPISPENDVAPSVPMIQRNEVPFPSRTAQVQTPLPKERNEQPVNVHRIETLTMNGSPSVSPVPRGPVSSSNLFASSGKNVPSVTGQTSHLLSRGNVVPVLLQPNNFSNGMPGSNQPSQVRTQVSLGSGVIAPKEIPVDGNQTLISHTQASQNLLSGGVQSEGVPHNHSSSNAVNENEPKSMRMPSMPFEQLVTEVVKRIQAPSDAMDTETDNSKSGENTVVKDPSNRQDDKVNEMDQPIMIRPLQAVQSHPQENLASAPKSSDYNETGKMTELLQVLQNSKMENQASKVAELGSGNKLDDIRNLGAELEDGGTVQSTKPF</sequence>
<feature type="compositionally biased region" description="Basic residues" evidence="1">
    <location>
        <begin position="36"/>
        <end position="45"/>
    </location>
</feature>
<evidence type="ECO:0000313" key="3">
    <source>
        <dbReference type="Proteomes" id="UP001367508"/>
    </source>
</evidence>
<dbReference type="EMBL" id="JAYMYQ010000011">
    <property type="protein sequence ID" value="KAK7305098.1"/>
    <property type="molecule type" value="Genomic_DNA"/>
</dbReference>
<dbReference type="PANTHER" id="PTHR34682">
    <property type="entry name" value="AT HOOK MOTIF-CONTAINING PROTEIN"/>
    <property type="match status" value="1"/>
</dbReference>
<proteinExistence type="predicted"/>
<dbReference type="Proteomes" id="UP001367508">
    <property type="component" value="Unassembled WGS sequence"/>
</dbReference>
<dbReference type="InterPro" id="IPR045881">
    <property type="entry name" value="MNM1-like"/>
</dbReference>
<reference evidence="2 3" key="1">
    <citation type="submission" date="2024-01" db="EMBL/GenBank/DDBJ databases">
        <title>The genomes of 5 underutilized Papilionoideae crops provide insights into root nodulation and disease resistanc.</title>
        <authorList>
            <person name="Jiang F."/>
        </authorList>
    </citation>
    <scope>NUCLEOTIDE SEQUENCE [LARGE SCALE GENOMIC DNA]</scope>
    <source>
        <strain evidence="2">LVBAO_FW01</strain>
        <tissue evidence="2">Leaves</tissue>
    </source>
</reference>
<feature type="region of interest" description="Disordered" evidence="1">
    <location>
        <begin position="17"/>
        <end position="83"/>
    </location>
</feature>
<gene>
    <name evidence="2" type="ORF">VNO77_42998</name>
</gene>
<dbReference type="AlphaFoldDB" id="A0AAN9JVQ5"/>
<accession>A0AAN9JVQ5</accession>
<keyword evidence="3" id="KW-1185">Reference proteome</keyword>
<feature type="region of interest" description="Disordered" evidence="1">
    <location>
        <begin position="342"/>
        <end position="371"/>
    </location>
</feature>
<feature type="compositionally biased region" description="Polar residues" evidence="1">
    <location>
        <begin position="385"/>
        <end position="404"/>
    </location>
</feature>
<evidence type="ECO:0000256" key="1">
    <source>
        <dbReference type="SAM" id="MobiDB-lite"/>
    </source>
</evidence>
<name>A0AAN9JVQ5_CANGL</name>
<comment type="caution">
    <text evidence="2">The sequence shown here is derived from an EMBL/GenBank/DDBJ whole genome shotgun (WGS) entry which is preliminary data.</text>
</comment>
<feature type="compositionally biased region" description="Polar residues" evidence="1">
    <location>
        <begin position="56"/>
        <end position="68"/>
    </location>
</feature>
<evidence type="ECO:0000313" key="2">
    <source>
        <dbReference type="EMBL" id="KAK7305098.1"/>
    </source>
</evidence>
<protein>
    <submittedName>
        <fullName evidence="2">Uncharacterized protein</fullName>
    </submittedName>
</protein>
<dbReference type="PANTHER" id="PTHR34682:SF1">
    <property type="entry name" value="PROTEIN METABOLIC NETWORK MODULATOR 1"/>
    <property type="match status" value="1"/>
</dbReference>
<feature type="region of interest" description="Disordered" evidence="1">
    <location>
        <begin position="385"/>
        <end position="405"/>
    </location>
</feature>
<organism evidence="2 3">
    <name type="scientific">Canavalia gladiata</name>
    <name type="common">Sword bean</name>
    <name type="synonym">Dolichos gladiatus</name>
    <dbReference type="NCBI Taxonomy" id="3824"/>
    <lineage>
        <taxon>Eukaryota</taxon>
        <taxon>Viridiplantae</taxon>
        <taxon>Streptophyta</taxon>
        <taxon>Embryophyta</taxon>
        <taxon>Tracheophyta</taxon>
        <taxon>Spermatophyta</taxon>
        <taxon>Magnoliopsida</taxon>
        <taxon>eudicotyledons</taxon>
        <taxon>Gunneridae</taxon>
        <taxon>Pentapetalae</taxon>
        <taxon>rosids</taxon>
        <taxon>fabids</taxon>
        <taxon>Fabales</taxon>
        <taxon>Fabaceae</taxon>
        <taxon>Papilionoideae</taxon>
        <taxon>50 kb inversion clade</taxon>
        <taxon>NPAAA clade</taxon>
        <taxon>indigoferoid/millettioid clade</taxon>
        <taxon>Phaseoleae</taxon>
        <taxon>Canavalia</taxon>
    </lineage>
</organism>